<name>A0ACC2WYR7_9TREE</name>
<organism evidence="1 2">
    <name type="scientific">Naganishia adeliensis</name>
    <dbReference type="NCBI Taxonomy" id="92952"/>
    <lineage>
        <taxon>Eukaryota</taxon>
        <taxon>Fungi</taxon>
        <taxon>Dikarya</taxon>
        <taxon>Basidiomycota</taxon>
        <taxon>Agaricomycotina</taxon>
        <taxon>Tremellomycetes</taxon>
        <taxon>Filobasidiales</taxon>
        <taxon>Filobasidiaceae</taxon>
        <taxon>Naganishia</taxon>
    </lineage>
</organism>
<gene>
    <name evidence="1" type="ORF">QFC20_000979</name>
</gene>
<sequence>MQCAGSTPSNRQVSLFFLTRALRRGQVADDLPFSAPKTRGGSNALNVYYSKNYVSKLVLPKGWESLGCIAEGNQGRALISAQMDSDSMTIDMCLNYCSSKGFGMAGLEYGRQCFCAKDSLSNGASLAVTSNQWSVECCLARDGLKLTVNPAPFQLHAMPGYWNPAIASAVEEIASAVGTWRDSGLCLQEVAGRALRGAAVRSAGMTVEYCLNYCGGLGFLMAGVEYGKATRILSCTECYCGQKLEGGASISRQSGQCNMYCAGNTLQTCGGANAINYYTTNTLDVTVKLPAGWSQIGCVQEPQGHRALNVTAKSVSPIQASFMTGVACANACLSAGFNLAGTQYSQECYCGNALNVTALTVRDNKYCDYPCSGNEREMCGGAYHNTLYSATPTVPLVG</sequence>
<reference evidence="1" key="1">
    <citation type="submission" date="2023-04" db="EMBL/GenBank/DDBJ databases">
        <title>Draft Genome sequencing of Naganishia species isolated from polar environments using Oxford Nanopore Technology.</title>
        <authorList>
            <person name="Leo P."/>
            <person name="Venkateswaran K."/>
        </authorList>
    </citation>
    <scope>NUCLEOTIDE SEQUENCE</scope>
    <source>
        <strain evidence="1">MNA-CCFEE 5262</strain>
    </source>
</reference>
<comment type="caution">
    <text evidence="1">The sequence shown here is derived from an EMBL/GenBank/DDBJ whole genome shotgun (WGS) entry which is preliminary data.</text>
</comment>
<evidence type="ECO:0000313" key="2">
    <source>
        <dbReference type="Proteomes" id="UP001230649"/>
    </source>
</evidence>
<dbReference type="Proteomes" id="UP001230649">
    <property type="component" value="Unassembled WGS sequence"/>
</dbReference>
<dbReference type="EMBL" id="JASBWS010000005">
    <property type="protein sequence ID" value="KAJ9115652.1"/>
    <property type="molecule type" value="Genomic_DNA"/>
</dbReference>
<protein>
    <submittedName>
        <fullName evidence="1">Uncharacterized protein</fullName>
    </submittedName>
</protein>
<proteinExistence type="predicted"/>
<accession>A0ACC2WYR7</accession>
<evidence type="ECO:0000313" key="1">
    <source>
        <dbReference type="EMBL" id="KAJ9115652.1"/>
    </source>
</evidence>
<keyword evidence="2" id="KW-1185">Reference proteome</keyword>